<dbReference type="Gene3D" id="3.10.105.10">
    <property type="entry name" value="Dipeptide-binding Protein, Domain 3"/>
    <property type="match status" value="1"/>
</dbReference>
<feature type="signal peptide" evidence="4">
    <location>
        <begin position="1"/>
        <end position="21"/>
    </location>
</feature>
<dbReference type="PANTHER" id="PTHR30290">
    <property type="entry name" value="PERIPLASMIC BINDING COMPONENT OF ABC TRANSPORTER"/>
    <property type="match status" value="1"/>
</dbReference>
<dbReference type="InterPro" id="IPR030678">
    <property type="entry name" value="Peptide/Ni-bd"/>
</dbReference>
<dbReference type="Proteomes" id="UP000580839">
    <property type="component" value="Unassembled WGS sequence"/>
</dbReference>
<dbReference type="PANTHER" id="PTHR30290:SF9">
    <property type="entry name" value="OLIGOPEPTIDE-BINDING PROTEIN APPA"/>
    <property type="match status" value="1"/>
</dbReference>
<organism evidence="6 7">
    <name type="scientific">Eiseniibacteriota bacterium</name>
    <dbReference type="NCBI Taxonomy" id="2212470"/>
    <lineage>
        <taxon>Bacteria</taxon>
        <taxon>Candidatus Eiseniibacteriota</taxon>
    </lineage>
</organism>
<feature type="domain" description="Solute-binding protein family 5" evidence="5">
    <location>
        <begin position="83"/>
        <end position="451"/>
    </location>
</feature>
<evidence type="ECO:0000259" key="5">
    <source>
        <dbReference type="Pfam" id="PF00496"/>
    </source>
</evidence>
<keyword evidence="2" id="KW-0813">Transport</keyword>
<dbReference type="InterPro" id="IPR039424">
    <property type="entry name" value="SBP_5"/>
</dbReference>
<dbReference type="Gene3D" id="3.90.76.10">
    <property type="entry name" value="Dipeptide-binding Protein, Domain 1"/>
    <property type="match status" value="1"/>
</dbReference>
<comment type="similarity">
    <text evidence="1">Belongs to the bacterial solute-binding protein 5 family.</text>
</comment>
<dbReference type="AlphaFoldDB" id="A0A849SF80"/>
<dbReference type="PIRSF" id="PIRSF002741">
    <property type="entry name" value="MppA"/>
    <property type="match status" value="1"/>
</dbReference>
<accession>A0A849SF80</accession>
<dbReference type="SUPFAM" id="SSF53850">
    <property type="entry name" value="Periplasmic binding protein-like II"/>
    <property type="match status" value="1"/>
</dbReference>
<evidence type="ECO:0000256" key="3">
    <source>
        <dbReference type="ARBA" id="ARBA00022729"/>
    </source>
</evidence>
<dbReference type="GO" id="GO:0015833">
    <property type="term" value="P:peptide transport"/>
    <property type="evidence" value="ECO:0007669"/>
    <property type="project" value="TreeGrafter"/>
</dbReference>
<evidence type="ECO:0000313" key="7">
    <source>
        <dbReference type="Proteomes" id="UP000580839"/>
    </source>
</evidence>
<feature type="chain" id="PRO_5032835097" evidence="4">
    <location>
        <begin position="22"/>
        <end position="561"/>
    </location>
</feature>
<comment type="caution">
    <text evidence="6">The sequence shown here is derived from an EMBL/GenBank/DDBJ whole genome shotgun (WGS) entry which is preliminary data.</text>
</comment>
<dbReference type="EMBL" id="JABFRW010000029">
    <property type="protein sequence ID" value="NOT33106.1"/>
    <property type="molecule type" value="Genomic_DNA"/>
</dbReference>
<evidence type="ECO:0000256" key="4">
    <source>
        <dbReference type="SAM" id="SignalP"/>
    </source>
</evidence>
<dbReference type="Gene3D" id="3.40.190.10">
    <property type="entry name" value="Periplasmic binding protein-like II"/>
    <property type="match status" value="1"/>
</dbReference>
<dbReference type="GO" id="GO:0042597">
    <property type="term" value="C:periplasmic space"/>
    <property type="evidence" value="ECO:0007669"/>
    <property type="project" value="UniProtKB-ARBA"/>
</dbReference>
<gene>
    <name evidence="6" type="ORF">HOP12_02940</name>
</gene>
<evidence type="ECO:0000313" key="6">
    <source>
        <dbReference type="EMBL" id="NOT33106.1"/>
    </source>
</evidence>
<evidence type="ECO:0000256" key="1">
    <source>
        <dbReference type="ARBA" id="ARBA00005695"/>
    </source>
</evidence>
<name>A0A849SF80_UNCEI</name>
<dbReference type="GO" id="GO:1904680">
    <property type="term" value="F:peptide transmembrane transporter activity"/>
    <property type="evidence" value="ECO:0007669"/>
    <property type="project" value="TreeGrafter"/>
</dbReference>
<sequence>MAPRAVRVVVVLATAAALAFAIAGCARRREAPPSGVLVVSQEQQGSWVRNFNPLTTATAARWPTMAGIYEPLFVFNSVKGTSVPWLATAREWREGNRVFRVTMRAGVRWSDGQAFTARDVAFTFGLLKRFPALDRRGVWGFLESVKAVDEHTVDFRFKRIFIPGADEIVAQQIVPEHDWSSVKDPVSFANEHPVATGPFTVVKTFENQVYELGRNPDYWQAGLPKLETLRFPAYPGNDRANLALVFDEVDWAGNFVPAIDRVFVNRRPDAHGYWFPLTGSSIFLYANTTRAPFDDVRVRKALSMAIDRELLVDVALYRYSKPADATGLSDAYSTWRDSIAVASGDWVHHDATRAAALLDEAGIKRGADGKRRLPDGKALNYEIYAVSGWSDWVRAAQVIARGLREVGIDATVRTYDFSAWFQRVQEGNFDLTLGWSFEGPTPYTFYQWLMAAATVKPTGEASMGNWHRYGSAAATRALAAFEVEADSLAQHRLCAELQRVFVAEAPAIPLYPNPSWAEYNTARTEGFPSREDPYADASPNKYDRGEVLLVLTRLAPRQVGR</sequence>
<dbReference type="GO" id="GO:0043190">
    <property type="term" value="C:ATP-binding cassette (ABC) transporter complex"/>
    <property type="evidence" value="ECO:0007669"/>
    <property type="project" value="InterPro"/>
</dbReference>
<dbReference type="InterPro" id="IPR000914">
    <property type="entry name" value="SBP_5_dom"/>
</dbReference>
<protein>
    <submittedName>
        <fullName evidence="6">ABC transporter substrate-binding protein</fullName>
    </submittedName>
</protein>
<reference evidence="6 7" key="1">
    <citation type="submission" date="2020-04" db="EMBL/GenBank/DDBJ databases">
        <title>Metagenomic profiling of ammonia- and methane-oxidizing microorganisms in a Dutch drinking water treatment plant.</title>
        <authorList>
            <person name="Poghosyan L."/>
            <person name="Leucker S."/>
        </authorList>
    </citation>
    <scope>NUCLEOTIDE SEQUENCE [LARGE SCALE GENOMIC DNA]</scope>
    <source>
        <strain evidence="6">S-RSF-IL-03</strain>
    </source>
</reference>
<dbReference type="PROSITE" id="PS51257">
    <property type="entry name" value="PROKAR_LIPOPROTEIN"/>
    <property type="match status" value="1"/>
</dbReference>
<keyword evidence="3 4" id="KW-0732">Signal</keyword>
<dbReference type="CDD" id="cd08509">
    <property type="entry name" value="PBP2_TmCBP_oligosaccharides_like"/>
    <property type="match status" value="1"/>
</dbReference>
<evidence type="ECO:0000256" key="2">
    <source>
        <dbReference type="ARBA" id="ARBA00022448"/>
    </source>
</evidence>
<dbReference type="Pfam" id="PF00496">
    <property type="entry name" value="SBP_bac_5"/>
    <property type="match status" value="1"/>
</dbReference>
<proteinExistence type="inferred from homology"/>